<reference evidence="3" key="1">
    <citation type="submission" date="2016-08" db="EMBL/GenBank/DDBJ databases">
        <title>Complete genome sequence of the organohalide-respiring Epsilonproteobacterium Sulfurospirillum halorespirans.</title>
        <authorList>
            <person name="Goris T."/>
            <person name="Zimmermann J."/>
            <person name="Schenz B."/>
            <person name="Lemos M."/>
            <person name="Hackermueller J."/>
            <person name="Diekert G."/>
        </authorList>
    </citation>
    <scope>NUCLEOTIDE SEQUENCE [LARGE SCALE GENOMIC DNA]</scope>
    <source>
        <strain>DSM 13726</strain>
        <strain evidence="3">PCE-M2</strain>
    </source>
</reference>
<name>A0A1D7TG58_9BACT</name>
<accession>A0A1D7TG58</accession>
<protein>
    <submittedName>
        <fullName evidence="2">PflA domain protein</fullName>
    </submittedName>
</protein>
<evidence type="ECO:0000259" key="1">
    <source>
        <dbReference type="Pfam" id="PF24323"/>
    </source>
</evidence>
<dbReference type="PATRIC" id="fig|1193502.14.peg.200"/>
<dbReference type="RefSeq" id="WP_069476982.1">
    <property type="nucleotide sequence ID" value="NZ_CP017111.1"/>
</dbReference>
<dbReference type="SUPFAM" id="SSF48452">
    <property type="entry name" value="TPR-like"/>
    <property type="match status" value="2"/>
</dbReference>
<feature type="domain" description="DUF7494" evidence="1">
    <location>
        <begin position="17"/>
        <end position="131"/>
    </location>
</feature>
<dbReference type="InterPro" id="IPR011990">
    <property type="entry name" value="TPR-like_helical_dom_sf"/>
</dbReference>
<dbReference type="STRING" id="1193502.SHALO_0196"/>
<dbReference type="Proteomes" id="UP000094609">
    <property type="component" value="Chromosome"/>
</dbReference>
<evidence type="ECO:0000313" key="3">
    <source>
        <dbReference type="Proteomes" id="UP000094609"/>
    </source>
</evidence>
<dbReference type="InterPro" id="IPR055917">
    <property type="entry name" value="DUF7494"/>
</dbReference>
<dbReference type="KEGG" id="shal:SHALO_0196"/>
<proteinExistence type="predicted"/>
<keyword evidence="3" id="KW-1185">Reference proteome</keyword>
<dbReference type="EMBL" id="CP017111">
    <property type="protein sequence ID" value="AOO63993.1"/>
    <property type="molecule type" value="Genomic_DNA"/>
</dbReference>
<dbReference type="Gene3D" id="1.25.40.10">
    <property type="entry name" value="Tetratricopeptide repeat domain"/>
    <property type="match status" value="2"/>
</dbReference>
<dbReference type="Pfam" id="PF24323">
    <property type="entry name" value="DUF7494"/>
    <property type="match status" value="1"/>
</dbReference>
<evidence type="ECO:0000313" key="2">
    <source>
        <dbReference type="EMBL" id="AOO63993.1"/>
    </source>
</evidence>
<sequence length="798" mass="92360">MKSILIFLLASVQLFALEIVLNSGKESRVNYAILHVMDAKPFLCQTIPDVLDKKHYICTINRPIDKPIESKKMKLAELDFYEKEGLFYVTIEPKVDSKLIPVEESLYTTSEVLTKPKEKLYAHWTILLQEKPLYEEKSVQDGIDFPVEFPKYQKPYIGALDLNGAPISYAQSKDIGLYLEIKQAYESGYYDSVVKDVKRVLTLFPNSIFRSELELYQMRAMDKILSAKGEDKSDNLAFNENDIITVGKRWTKEFASDENIPEVLMLMTKAYIKSGSKSDTNYFIDILISEHPDSLFTKRAILLYADNLFLKKEKDKAMKLYLDVLFSAQDLDIASEAAIRLSDHQMDAGKMKEAKEYLLKVLNVNAQFLLKDKEASYKLARRLFEHRLYDLAAKITDLLLENSSKREANRELLLKESGDWHAKANEVEAAHARYQEYLNDYKNSGDYVQEVTESLDELFFKLNENNETKLANYYDKLIEKYNNEIGQKALLEKAKLLLKQQRFEEVLTLQKELERVPDRFDIKPEELVYESAKALALQQLQKDECLTVVNLIEMYKLQITESEHEEKLFQCFMRVSRFDRAREISTTHLKDSALASRYHWSQKEVQALFKMGKYQEALAFKEDLKTLSFSLREKIGLETIRDLFFSLVKLKNLEGAASLAESIKILYPEEASNLDIYYEIVKMASDAKNDLLLVTYAEASLEMQKKFKSTALSPTLEFSYMDALKRLGRDEEALRIAESLLPQNLTPKDRIRLFYQAGELSLKLQNTVKAKSYFTQCVAINDNSSWKNICQQNLDLMP</sequence>
<gene>
    <name evidence="2" type="ORF">SHALO_0196</name>
</gene>
<dbReference type="AlphaFoldDB" id="A0A1D7TG58"/>
<organism evidence="2 3">
    <name type="scientific">Sulfurospirillum halorespirans DSM 13726</name>
    <dbReference type="NCBI Taxonomy" id="1193502"/>
    <lineage>
        <taxon>Bacteria</taxon>
        <taxon>Pseudomonadati</taxon>
        <taxon>Campylobacterota</taxon>
        <taxon>Epsilonproteobacteria</taxon>
        <taxon>Campylobacterales</taxon>
        <taxon>Sulfurospirillaceae</taxon>
        <taxon>Sulfurospirillum</taxon>
    </lineage>
</organism>